<keyword evidence="2" id="KW-1185">Reference proteome</keyword>
<accession>A0A2T9YWX7</accession>
<dbReference type="Proteomes" id="UP000245383">
    <property type="component" value="Unassembled WGS sequence"/>
</dbReference>
<comment type="caution">
    <text evidence="1">The sequence shown here is derived from an EMBL/GenBank/DDBJ whole genome shotgun (WGS) entry which is preliminary data.</text>
</comment>
<gene>
    <name evidence="1" type="ORF">BB561_000935</name>
</gene>
<dbReference type="OrthoDB" id="5545891at2759"/>
<evidence type="ECO:0000313" key="1">
    <source>
        <dbReference type="EMBL" id="PVU96828.1"/>
    </source>
</evidence>
<proteinExistence type="predicted"/>
<dbReference type="EMBL" id="MBFR01000023">
    <property type="protein sequence ID" value="PVU96828.1"/>
    <property type="molecule type" value="Genomic_DNA"/>
</dbReference>
<organism evidence="1 2">
    <name type="scientific">Smittium simulii</name>
    <dbReference type="NCBI Taxonomy" id="133385"/>
    <lineage>
        <taxon>Eukaryota</taxon>
        <taxon>Fungi</taxon>
        <taxon>Fungi incertae sedis</taxon>
        <taxon>Zoopagomycota</taxon>
        <taxon>Kickxellomycotina</taxon>
        <taxon>Harpellomycetes</taxon>
        <taxon>Harpellales</taxon>
        <taxon>Legeriomycetaceae</taxon>
        <taxon>Smittium</taxon>
    </lineage>
</organism>
<sequence length="183" mass="21061">MEQDLQEKLFLALNGLTEKVKFLNKEREQQSVQQTQAMSVKDSDCDNPHEKVRAPMVEIGSYPRLIETIPSLEYEFFRSPIPEEEKKEIIYECPKFLGIKYTLPPLDKAATPAARKNDAELCGIQMALANMTRPIDDYVHKSMELPGRVPQLVEPKLKPLVENKQLDALLSFKKVLKKYRSIK</sequence>
<protein>
    <submittedName>
        <fullName evidence="1">Uncharacterized protein</fullName>
    </submittedName>
</protein>
<dbReference type="AlphaFoldDB" id="A0A2T9YWX7"/>
<name>A0A2T9YWX7_9FUNG</name>
<reference evidence="1 2" key="1">
    <citation type="journal article" date="2018" name="MBio">
        <title>Comparative Genomics Reveals the Core Gene Toolbox for the Fungus-Insect Symbiosis.</title>
        <authorList>
            <person name="Wang Y."/>
            <person name="Stata M."/>
            <person name="Wang W."/>
            <person name="Stajich J.E."/>
            <person name="White M.M."/>
            <person name="Moncalvo J.M."/>
        </authorList>
    </citation>
    <scope>NUCLEOTIDE SEQUENCE [LARGE SCALE GENOMIC DNA]</scope>
    <source>
        <strain evidence="1 2">SWE-8-4</strain>
    </source>
</reference>
<evidence type="ECO:0000313" key="2">
    <source>
        <dbReference type="Proteomes" id="UP000245383"/>
    </source>
</evidence>